<dbReference type="PANTHER" id="PTHR43095">
    <property type="entry name" value="SUGAR KINASE"/>
    <property type="match status" value="1"/>
</dbReference>
<proteinExistence type="inferred from homology"/>
<dbReference type="EMBL" id="PXYL01000009">
    <property type="protein sequence ID" value="PSJ58885.1"/>
    <property type="molecule type" value="Genomic_DNA"/>
</dbReference>
<dbReference type="InterPro" id="IPR018485">
    <property type="entry name" value="FGGY_C"/>
</dbReference>
<keyword evidence="3" id="KW-0418">Kinase</keyword>
<protein>
    <recommendedName>
        <fullName evidence="8">Carbohydrate kinase</fullName>
    </recommendedName>
</protein>
<dbReference type="AlphaFoldDB" id="A0A2P7S997"/>
<dbReference type="GO" id="GO:0005975">
    <property type="term" value="P:carbohydrate metabolic process"/>
    <property type="evidence" value="ECO:0007669"/>
    <property type="project" value="InterPro"/>
</dbReference>
<sequence>MKNDNVILGIDLGTSAVKCVAMSTSGGIVATTEAAFPLTRDLPGQAEQNPADWLTALELAVTRLGRDVTMNAVAIGLTGQLPTLVCLEGAKPLPSAITWMDSRADAWASSFLDDSKRQMMYDRTGMPIDGRYLAPMFRYHRETFDNGVGTILSAKDFLHFALTGELATDPSTAAGYGLYDLDGANWSQELCAVWGISSSLLPTVRPSASASGLREAVAARLGLPSGLPVTVGCADSVASAYAMAGLDSGTVCITSGSSTIIMDSLPKPLRDSQRRYLLTPHIADGVFGREMDLLSTGTSYRWLNDLLGWENGRIDIAAARSQAGANGLLFSPYLAGGEQGALWNPNLRGVLHGLTVQHSSDDIARAYLEGVQFEIRRCVDILAEDSKIERVVLAGHAASHSATMQMLADILGRPVAAYHHRSPAAIGAALLAAPSAAHSKQMPTDKAVAVPSQLRADYEKIYRRYCAMFPAIAEAAD</sequence>
<keyword evidence="2" id="KW-0808">Transferase</keyword>
<dbReference type="SUPFAM" id="SSF53067">
    <property type="entry name" value="Actin-like ATPase domain"/>
    <property type="match status" value="2"/>
</dbReference>
<evidence type="ECO:0000259" key="4">
    <source>
        <dbReference type="Pfam" id="PF00370"/>
    </source>
</evidence>
<reference evidence="6 7" key="1">
    <citation type="submission" date="2018-03" db="EMBL/GenBank/DDBJ databases">
        <title>The draft genome of Mesorhizobium soli JCM 19897.</title>
        <authorList>
            <person name="Li L."/>
            <person name="Liu L."/>
            <person name="Liang L."/>
            <person name="Wang T."/>
            <person name="Zhang X."/>
        </authorList>
    </citation>
    <scope>NUCLEOTIDE SEQUENCE [LARGE SCALE GENOMIC DNA]</scope>
    <source>
        <strain evidence="6 7">JCM 19897</strain>
    </source>
</reference>
<dbReference type="InterPro" id="IPR050406">
    <property type="entry name" value="FGGY_Carb_Kinase"/>
</dbReference>
<gene>
    <name evidence="6" type="ORF">C7I85_18170</name>
</gene>
<dbReference type="GO" id="GO:0016301">
    <property type="term" value="F:kinase activity"/>
    <property type="evidence" value="ECO:0007669"/>
    <property type="project" value="UniProtKB-KW"/>
</dbReference>
<accession>A0A2P7S997</accession>
<dbReference type="InterPro" id="IPR043129">
    <property type="entry name" value="ATPase_NBD"/>
</dbReference>
<evidence type="ECO:0008006" key="8">
    <source>
        <dbReference type="Google" id="ProtNLM"/>
    </source>
</evidence>
<dbReference type="InterPro" id="IPR018484">
    <property type="entry name" value="FGGY_N"/>
</dbReference>
<name>A0A2P7S997_9HYPH</name>
<evidence type="ECO:0000313" key="7">
    <source>
        <dbReference type="Proteomes" id="UP000240653"/>
    </source>
</evidence>
<evidence type="ECO:0000259" key="5">
    <source>
        <dbReference type="Pfam" id="PF02782"/>
    </source>
</evidence>
<evidence type="ECO:0000256" key="3">
    <source>
        <dbReference type="ARBA" id="ARBA00022777"/>
    </source>
</evidence>
<dbReference type="Pfam" id="PF00370">
    <property type="entry name" value="FGGY_N"/>
    <property type="match status" value="1"/>
</dbReference>
<comment type="similarity">
    <text evidence="1">Belongs to the FGGY kinase family.</text>
</comment>
<comment type="caution">
    <text evidence="6">The sequence shown here is derived from an EMBL/GenBank/DDBJ whole genome shotgun (WGS) entry which is preliminary data.</text>
</comment>
<dbReference type="RefSeq" id="WP_106725419.1">
    <property type="nucleotide sequence ID" value="NZ_PXYL01000009.1"/>
</dbReference>
<dbReference type="Pfam" id="PF02782">
    <property type="entry name" value="FGGY_C"/>
    <property type="match status" value="1"/>
</dbReference>
<evidence type="ECO:0000256" key="1">
    <source>
        <dbReference type="ARBA" id="ARBA00009156"/>
    </source>
</evidence>
<dbReference type="Gene3D" id="3.30.420.40">
    <property type="match status" value="2"/>
</dbReference>
<dbReference type="InterPro" id="IPR000577">
    <property type="entry name" value="Carb_kinase_FGGY"/>
</dbReference>
<evidence type="ECO:0000256" key="2">
    <source>
        <dbReference type="ARBA" id="ARBA00022679"/>
    </source>
</evidence>
<organism evidence="6 7">
    <name type="scientific">Pseudaminobacter soli</name>
    <name type="common">ex Li et al. 2025</name>
    <dbReference type="NCBI Taxonomy" id="1295366"/>
    <lineage>
        <taxon>Bacteria</taxon>
        <taxon>Pseudomonadati</taxon>
        <taxon>Pseudomonadota</taxon>
        <taxon>Alphaproteobacteria</taxon>
        <taxon>Hyphomicrobiales</taxon>
        <taxon>Phyllobacteriaceae</taxon>
        <taxon>Pseudaminobacter</taxon>
    </lineage>
</organism>
<dbReference type="OrthoDB" id="9805576at2"/>
<evidence type="ECO:0000313" key="6">
    <source>
        <dbReference type="EMBL" id="PSJ58885.1"/>
    </source>
</evidence>
<keyword evidence="7" id="KW-1185">Reference proteome</keyword>
<dbReference type="Proteomes" id="UP000240653">
    <property type="component" value="Unassembled WGS sequence"/>
</dbReference>
<feature type="domain" description="Carbohydrate kinase FGGY C-terminal" evidence="5">
    <location>
        <begin position="253"/>
        <end position="433"/>
    </location>
</feature>
<dbReference type="PIRSF" id="PIRSF000538">
    <property type="entry name" value="GlpK"/>
    <property type="match status" value="1"/>
</dbReference>
<feature type="domain" description="Carbohydrate kinase FGGY N-terminal" evidence="4">
    <location>
        <begin position="6"/>
        <end position="240"/>
    </location>
</feature>